<proteinExistence type="predicted"/>
<protein>
    <submittedName>
        <fullName evidence="2">Uncharacterized protein</fullName>
    </submittedName>
</protein>
<reference evidence="2" key="1">
    <citation type="journal article" date="2023" name="Mol. Biol. Evol.">
        <title>Third-Generation Sequencing Reveals the Adaptive Role of the Epigenome in Three Deep-Sea Polychaetes.</title>
        <authorList>
            <person name="Perez M."/>
            <person name="Aroh O."/>
            <person name="Sun Y."/>
            <person name="Lan Y."/>
            <person name="Juniper S.K."/>
            <person name="Young C.R."/>
            <person name="Angers B."/>
            <person name="Qian P.Y."/>
        </authorList>
    </citation>
    <scope>NUCLEOTIDE SEQUENCE</scope>
    <source>
        <strain evidence="2">P08H-3</strain>
    </source>
</reference>
<dbReference type="Proteomes" id="UP001208570">
    <property type="component" value="Unassembled WGS sequence"/>
</dbReference>
<name>A0AAD9JZR9_9ANNE</name>
<evidence type="ECO:0000256" key="1">
    <source>
        <dbReference type="SAM" id="MobiDB-lite"/>
    </source>
</evidence>
<sequence length="137" mass="15165">MADVMPVVVNSESTESHENPFLADGELSKKAEYIISHSKISRSEIKIEDPDLAKKQALKQEQPEVVEDAVQKTDASAVQSERPTEINVKDQNGKLEEPVTPSSVEVVEKANTTQAEPQQAEQVKLKDDKKCKCCTIM</sequence>
<accession>A0AAD9JZR9</accession>
<organism evidence="2 3">
    <name type="scientific">Paralvinella palmiformis</name>
    <dbReference type="NCBI Taxonomy" id="53620"/>
    <lineage>
        <taxon>Eukaryota</taxon>
        <taxon>Metazoa</taxon>
        <taxon>Spiralia</taxon>
        <taxon>Lophotrochozoa</taxon>
        <taxon>Annelida</taxon>
        <taxon>Polychaeta</taxon>
        <taxon>Sedentaria</taxon>
        <taxon>Canalipalpata</taxon>
        <taxon>Terebellida</taxon>
        <taxon>Terebelliformia</taxon>
        <taxon>Alvinellidae</taxon>
        <taxon>Paralvinella</taxon>
    </lineage>
</organism>
<dbReference type="AlphaFoldDB" id="A0AAD9JZR9"/>
<evidence type="ECO:0000313" key="2">
    <source>
        <dbReference type="EMBL" id="KAK2161458.1"/>
    </source>
</evidence>
<feature type="region of interest" description="Disordered" evidence="1">
    <location>
        <begin position="74"/>
        <end position="101"/>
    </location>
</feature>
<evidence type="ECO:0000313" key="3">
    <source>
        <dbReference type="Proteomes" id="UP001208570"/>
    </source>
</evidence>
<gene>
    <name evidence="2" type="ORF">LSH36_116g03002</name>
</gene>
<feature type="region of interest" description="Disordered" evidence="1">
    <location>
        <begin position="1"/>
        <end position="20"/>
    </location>
</feature>
<feature type="compositionally biased region" description="Basic and acidic residues" evidence="1">
    <location>
        <begin position="82"/>
        <end position="97"/>
    </location>
</feature>
<keyword evidence="3" id="KW-1185">Reference proteome</keyword>
<dbReference type="EMBL" id="JAODUP010000116">
    <property type="protein sequence ID" value="KAK2161458.1"/>
    <property type="molecule type" value="Genomic_DNA"/>
</dbReference>
<comment type="caution">
    <text evidence="2">The sequence shown here is derived from an EMBL/GenBank/DDBJ whole genome shotgun (WGS) entry which is preliminary data.</text>
</comment>